<name>A0ABN1ZL49_9ACTN</name>
<sequence>MAFDIPGYISTAGRVQVDDLDLDAFAERPLSEEALRCLRYMSDVESHTICYLRDVLVTPSHRDPDVTAFMSMWAFEEFWHGEAIDSVLRAHGQKADYDHIREVREAQGVKDRLAPIYQSVAANAIGDDFVAVHMTWGAINEWSAHAAYGSLIEKEQHPELTKLLGRIQRQESRHLAFYASQAKERLERSSRARSLTRWVTDRFWQPVGSTIQPVEETRFVLGHLLGDDEGAAAVRKIDEKVHKLPGMDGLNLVQRGVAGFGAGVPVAGTGDDRGGSRKRGLVAGAALLAGAAGIAAVRRRSAGSQA</sequence>
<dbReference type="Proteomes" id="UP001500443">
    <property type="component" value="Unassembled WGS sequence"/>
</dbReference>
<protein>
    <submittedName>
        <fullName evidence="1">Ferritin-like domain-containing protein</fullName>
    </submittedName>
</protein>
<proteinExistence type="predicted"/>
<dbReference type="SUPFAM" id="SSF47240">
    <property type="entry name" value="Ferritin-like"/>
    <property type="match status" value="1"/>
</dbReference>
<keyword evidence="2" id="KW-1185">Reference proteome</keyword>
<dbReference type="RefSeq" id="WP_027757290.1">
    <property type="nucleotide sequence ID" value="NZ_BAAAPF010000283.1"/>
</dbReference>
<comment type="caution">
    <text evidence="1">The sequence shown here is derived from an EMBL/GenBank/DDBJ whole genome shotgun (WGS) entry which is preliminary data.</text>
</comment>
<dbReference type="EMBL" id="BAAAPF010000283">
    <property type="protein sequence ID" value="GAA1500685.1"/>
    <property type="molecule type" value="Genomic_DNA"/>
</dbReference>
<evidence type="ECO:0000313" key="2">
    <source>
        <dbReference type="Proteomes" id="UP001500443"/>
    </source>
</evidence>
<gene>
    <name evidence="1" type="ORF">GCM10009802_56320</name>
</gene>
<evidence type="ECO:0000313" key="1">
    <source>
        <dbReference type="EMBL" id="GAA1500685.1"/>
    </source>
</evidence>
<reference evidence="1 2" key="1">
    <citation type="journal article" date="2019" name="Int. J. Syst. Evol. Microbiol.">
        <title>The Global Catalogue of Microorganisms (GCM) 10K type strain sequencing project: providing services to taxonomists for standard genome sequencing and annotation.</title>
        <authorList>
            <consortium name="The Broad Institute Genomics Platform"/>
            <consortium name="The Broad Institute Genome Sequencing Center for Infectious Disease"/>
            <person name="Wu L."/>
            <person name="Ma J."/>
        </authorList>
    </citation>
    <scope>NUCLEOTIDE SEQUENCE [LARGE SCALE GENOMIC DNA]</scope>
    <source>
        <strain evidence="1 2">JCM 15481</strain>
    </source>
</reference>
<dbReference type="Gene3D" id="1.10.620.20">
    <property type="entry name" value="Ribonucleotide Reductase, subunit A"/>
    <property type="match status" value="1"/>
</dbReference>
<accession>A0ABN1ZL49</accession>
<dbReference type="InterPro" id="IPR012348">
    <property type="entry name" value="RNR-like"/>
</dbReference>
<organism evidence="1 2">
    <name type="scientific">Streptomyces synnematoformans</name>
    <dbReference type="NCBI Taxonomy" id="415721"/>
    <lineage>
        <taxon>Bacteria</taxon>
        <taxon>Bacillati</taxon>
        <taxon>Actinomycetota</taxon>
        <taxon>Actinomycetes</taxon>
        <taxon>Kitasatosporales</taxon>
        <taxon>Streptomycetaceae</taxon>
        <taxon>Streptomyces</taxon>
    </lineage>
</organism>
<dbReference type="InterPro" id="IPR009078">
    <property type="entry name" value="Ferritin-like_SF"/>
</dbReference>